<feature type="coiled-coil region" evidence="6">
    <location>
        <begin position="119"/>
        <end position="181"/>
    </location>
</feature>
<keyword evidence="5" id="KW-0132">Cell division</keyword>
<proteinExistence type="predicted"/>
<keyword evidence="5" id="KW-0717">Septation</keyword>
<feature type="coiled-coil region" evidence="6">
    <location>
        <begin position="42"/>
        <end position="91"/>
    </location>
</feature>
<name>A0A0R2HE83_9FIRM</name>
<feature type="coiled-coil region" evidence="6">
    <location>
        <begin position="270"/>
        <end position="297"/>
    </location>
</feature>
<accession>A0A0R2HE83</accession>
<keyword evidence="9" id="KW-1185">Reference proteome</keyword>
<comment type="caution">
    <text evidence="8">The sequence shown here is derived from an EMBL/GenBank/DDBJ whole genome shotgun (WGS) entry which is preliminary data.</text>
</comment>
<dbReference type="GO" id="GO:0000921">
    <property type="term" value="P:septin ring assembly"/>
    <property type="evidence" value="ECO:0007669"/>
    <property type="project" value="InterPro"/>
</dbReference>
<evidence type="ECO:0000256" key="7">
    <source>
        <dbReference type="SAM" id="Phobius"/>
    </source>
</evidence>
<feature type="transmembrane region" description="Helical" evidence="7">
    <location>
        <begin position="12"/>
        <end position="37"/>
    </location>
</feature>
<evidence type="ECO:0000256" key="1">
    <source>
        <dbReference type="ARBA" id="ARBA00004162"/>
    </source>
</evidence>
<keyword evidence="4 7" id="KW-0472">Membrane</keyword>
<evidence type="ECO:0000256" key="4">
    <source>
        <dbReference type="ARBA" id="ARBA00023136"/>
    </source>
</evidence>
<organism evidence="8 9">
    <name type="scientific">Kandleria vitulina DSM 20405</name>
    <dbReference type="NCBI Taxonomy" id="1410657"/>
    <lineage>
        <taxon>Bacteria</taxon>
        <taxon>Bacillati</taxon>
        <taxon>Bacillota</taxon>
        <taxon>Erysipelotrichia</taxon>
        <taxon>Erysipelotrichales</taxon>
        <taxon>Coprobacillaceae</taxon>
        <taxon>Kandleria</taxon>
    </lineage>
</organism>
<evidence type="ECO:0000256" key="3">
    <source>
        <dbReference type="ARBA" id="ARBA00022989"/>
    </source>
</evidence>
<evidence type="ECO:0000256" key="6">
    <source>
        <dbReference type="SAM" id="Coils"/>
    </source>
</evidence>
<dbReference type="GO" id="GO:0005940">
    <property type="term" value="C:septin ring"/>
    <property type="evidence" value="ECO:0007669"/>
    <property type="project" value="InterPro"/>
</dbReference>
<evidence type="ECO:0000313" key="8">
    <source>
        <dbReference type="EMBL" id="KRN50779.1"/>
    </source>
</evidence>
<gene>
    <name evidence="8" type="ORF">IV49_GL001595</name>
</gene>
<evidence type="ECO:0000256" key="5">
    <source>
        <dbReference type="ARBA" id="ARBA00023210"/>
    </source>
</evidence>
<evidence type="ECO:0000313" key="9">
    <source>
        <dbReference type="Proteomes" id="UP000051841"/>
    </source>
</evidence>
<protein>
    <recommendedName>
        <fullName evidence="10">Septation ring formation regulator EzrA</fullName>
    </recommendedName>
</protein>
<keyword evidence="3 7" id="KW-1133">Transmembrane helix</keyword>
<dbReference type="RefSeq" id="WP_031588504.1">
    <property type="nucleotide sequence ID" value="NZ_JNKN01000001.1"/>
</dbReference>
<reference evidence="8 9" key="1">
    <citation type="journal article" date="2015" name="Genome Announc.">
        <title>Expanding the biotechnology potential of lactobacilli through comparative genomics of 213 strains and associated genera.</title>
        <authorList>
            <person name="Sun Z."/>
            <person name="Harris H.M."/>
            <person name="McCann A."/>
            <person name="Guo C."/>
            <person name="Argimon S."/>
            <person name="Zhang W."/>
            <person name="Yang X."/>
            <person name="Jeffery I.B."/>
            <person name="Cooney J.C."/>
            <person name="Kagawa T.F."/>
            <person name="Liu W."/>
            <person name="Song Y."/>
            <person name="Salvetti E."/>
            <person name="Wrobel A."/>
            <person name="Rasinkangas P."/>
            <person name="Parkhill J."/>
            <person name="Rea M.C."/>
            <person name="O'Sullivan O."/>
            <person name="Ritari J."/>
            <person name="Douillard F.P."/>
            <person name="Paul Ross R."/>
            <person name="Yang R."/>
            <person name="Briner A.E."/>
            <person name="Felis G.E."/>
            <person name="de Vos W.M."/>
            <person name="Barrangou R."/>
            <person name="Klaenhammer T.R."/>
            <person name="Caufield P.W."/>
            <person name="Cui Y."/>
            <person name="Zhang H."/>
            <person name="O'Toole P.W."/>
        </authorList>
    </citation>
    <scope>NUCLEOTIDE SEQUENCE [LARGE SCALE GENOMIC DNA]</scope>
    <source>
        <strain evidence="8 9">DSM 20405</strain>
    </source>
</reference>
<dbReference type="GO" id="GO:0000917">
    <property type="term" value="P:division septum assembly"/>
    <property type="evidence" value="ECO:0007669"/>
    <property type="project" value="UniProtKB-KW"/>
</dbReference>
<dbReference type="PATRIC" id="fig|1410657.5.peg.1645"/>
<evidence type="ECO:0008006" key="10">
    <source>
        <dbReference type="Google" id="ProtNLM"/>
    </source>
</evidence>
<dbReference type="Proteomes" id="UP000051841">
    <property type="component" value="Unassembled WGS sequence"/>
</dbReference>
<feature type="coiled-coil region" evidence="6">
    <location>
        <begin position="417"/>
        <end position="451"/>
    </location>
</feature>
<dbReference type="InterPro" id="IPR010379">
    <property type="entry name" value="EzrA"/>
</dbReference>
<keyword evidence="5" id="KW-0131">Cell cycle</keyword>
<dbReference type="Pfam" id="PF06160">
    <property type="entry name" value="EzrA"/>
    <property type="match status" value="1"/>
</dbReference>
<keyword evidence="6" id="KW-0175">Coiled coil</keyword>
<dbReference type="EMBL" id="JQBL01000005">
    <property type="protein sequence ID" value="KRN50779.1"/>
    <property type="molecule type" value="Genomic_DNA"/>
</dbReference>
<evidence type="ECO:0000256" key="2">
    <source>
        <dbReference type="ARBA" id="ARBA00022692"/>
    </source>
</evidence>
<dbReference type="AlphaFoldDB" id="A0A0R2HE83"/>
<sequence length="585" mass="67928">MEQLTSYLNKIIALIGIRNLIIIGVILLLLIIALLIYRSLKLKVYRQEIVEIENQMNGIKTLPIQYRLGRVQSIAKNMKEVAEQYEEFAKEHNRIVDFQQNELGVLVNEVDEQLFYGKLRGAKKKLAKLRQMNATYEKDSKELLKKIEKVTEIENIQRIEIIRVKEKYREVTNQYDESRSKIESFVPKVNVIFNSIDEDFVKLEGMMNNQLFEDAKAFTKQIEGRIEALSADLKDLPSYVSVVSKLLPGKVEKVAHLIEDLQEDVFALEQLNAEDRYDEIEEELEESVDLVKAVEIKEAGEKLEVLTDHIESLVIDLSKEKTSYKTFKERWSILSKEIERIDQDYETSMRAYREMEKKYVIDLEAMPIASTYEEFTGMLKEYKQLNDKLGSGDFAYSDTLEAVENMIASMAAHDAQIKSFNSQKEKLEIVEKKAEDELENINIVLLEIKSEIKNNHLPMINDSYKDYIQDSYRKAEEIKEFKESKPVKLEELSKKVDGARDVIYKLYDNVHNLIITAEMVEEAIVFGNRFRSTYMEVNTELTKAEVLFRNGEYTKALATAVDIIEKIEPGSYEKMIKKQEEVAAN</sequence>
<dbReference type="GO" id="GO:0005886">
    <property type="term" value="C:plasma membrane"/>
    <property type="evidence" value="ECO:0007669"/>
    <property type="project" value="UniProtKB-SubCell"/>
</dbReference>
<comment type="subcellular location">
    <subcellularLocation>
        <location evidence="1">Cell membrane</location>
        <topology evidence="1">Single-pass membrane protein</topology>
    </subcellularLocation>
</comment>
<keyword evidence="2 7" id="KW-0812">Transmembrane</keyword>